<dbReference type="PANTHER" id="PTHR43861">
    <property type="entry name" value="TRANS-ACONITATE 2-METHYLTRANSFERASE-RELATED"/>
    <property type="match status" value="1"/>
</dbReference>
<dbReference type="EMBL" id="JASCXW010000003">
    <property type="protein sequence ID" value="MDI6452311.1"/>
    <property type="molecule type" value="Genomic_DNA"/>
</dbReference>
<dbReference type="GO" id="GO:0032259">
    <property type="term" value="P:methylation"/>
    <property type="evidence" value="ECO:0007669"/>
    <property type="project" value="UniProtKB-KW"/>
</dbReference>
<organism evidence="3 4">
    <name type="scientific">Peloplasma aerotolerans</name>
    <dbReference type="NCBI Taxonomy" id="3044389"/>
    <lineage>
        <taxon>Bacteria</taxon>
        <taxon>Bacillati</taxon>
        <taxon>Mycoplasmatota</taxon>
        <taxon>Mollicutes</taxon>
        <taxon>Acholeplasmatales</taxon>
        <taxon>Acholeplasmataceae</taxon>
        <taxon>Peloplasma</taxon>
    </lineage>
</organism>
<evidence type="ECO:0000313" key="3">
    <source>
        <dbReference type="EMBL" id="MDI6452311.1"/>
    </source>
</evidence>
<reference evidence="3" key="1">
    <citation type="submission" date="2023-05" db="EMBL/GenBank/DDBJ databases">
        <title>Mariniplasma microaerophilum sp. nov., a novel anaerobic mollicute isolated from terrestrial mud volcano, Taman Peninsula, Russia.</title>
        <authorList>
            <person name="Khomyakova M.A."/>
            <person name="Merkel A.Y."/>
            <person name="Slobodkin A.I."/>
        </authorList>
    </citation>
    <scope>NUCLEOTIDE SEQUENCE</scope>
    <source>
        <strain evidence="3">M4Ah</strain>
    </source>
</reference>
<evidence type="ECO:0000259" key="2">
    <source>
        <dbReference type="Pfam" id="PF13649"/>
    </source>
</evidence>
<dbReference type="InterPro" id="IPR041698">
    <property type="entry name" value="Methyltransf_25"/>
</dbReference>
<comment type="caution">
    <text evidence="3">The sequence shown here is derived from an EMBL/GenBank/DDBJ whole genome shotgun (WGS) entry which is preliminary data.</text>
</comment>
<feature type="domain" description="Methyltransferase" evidence="2">
    <location>
        <begin position="32"/>
        <end position="123"/>
    </location>
</feature>
<dbReference type="SUPFAM" id="SSF53335">
    <property type="entry name" value="S-adenosyl-L-methionine-dependent methyltransferases"/>
    <property type="match status" value="1"/>
</dbReference>
<dbReference type="CDD" id="cd02440">
    <property type="entry name" value="AdoMet_MTases"/>
    <property type="match status" value="1"/>
</dbReference>
<keyword evidence="1 3" id="KW-0808">Transferase</keyword>
<dbReference type="GO" id="GO:0008168">
    <property type="term" value="F:methyltransferase activity"/>
    <property type="evidence" value="ECO:0007669"/>
    <property type="project" value="UniProtKB-KW"/>
</dbReference>
<dbReference type="EC" id="2.1.-.-" evidence="3"/>
<accession>A0AAW6U9W8</accession>
<dbReference type="Proteomes" id="UP001431532">
    <property type="component" value="Unassembled WGS sequence"/>
</dbReference>
<dbReference type="RefSeq" id="WP_282838726.1">
    <property type="nucleotide sequence ID" value="NZ_JASCXW010000003.1"/>
</dbReference>
<sequence>MFAKVYDILMSDVDYDAIYQQIKLYLKKEDTIIDAGCGSGYLLLEFLRHDHYAIGFDHDTEMLSIAFDRLRTNQFAAGLYEHDLRNKIYTSADVILAMFDVMNYFKGIKKVFQNIYQALNQGGRFIFDIYKYEVLDEYHQYEEKETEPITYEWSIISKGETLHHKVKVLDETDFIKQYVYPLDYYLDELKTLGFTYEVKDSIDSRKHLIIAFK</sequence>
<name>A0AAW6U9W8_9MOLU</name>
<dbReference type="Gene3D" id="2.20.25.110">
    <property type="entry name" value="S-adenosyl-L-methionine-dependent methyltransferases"/>
    <property type="match status" value="1"/>
</dbReference>
<dbReference type="Pfam" id="PF13649">
    <property type="entry name" value="Methyltransf_25"/>
    <property type="match status" value="1"/>
</dbReference>
<keyword evidence="3" id="KW-0489">Methyltransferase</keyword>
<keyword evidence="4" id="KW-1185">Reference proteome</keyword>
<dbReference type="Gene3D" id="3.40.50.150">
    <property type="entry name" value="Vaccinia Virus protein VP39"/>
    <property type="match status" value="1"/>
</dbReference>
<evidence type="ECO:0000313" key="4">
    <source>
        <dbReference type="Proteomes" id="UP001431532"/>
    </source>
</evidence>
<proteinExistence type="predicted"/>
<dbReference type="InterPro" id="IPR029063">
    <property type="entry name" value="SAM-dependent_MTases_sf"/>
</dbReference>
<evidence type="ECO:0000256" key="1">
    <source>
        <dbReference type="ARBA" id="ARBA00022679"/>
    </source>
</evidence>
<gene>
    <name evidence="3" type="ORF">QJ521_01935</name>
</gene>
<protein>
    <submittedName>
        <fullName evidence="3">Class I SAM-dependent methyltransferase</fullName>
        <ecNumber evidence="3">2.1.-.-</ecNumber>
    </submittedName>
</protein>
<dbReference type="AlphaFoldDB" id="A0AAW6U9W8"/>